<dbReference type="SMART" id="SM00474">
    <property type="entry name" value="35EXOc"/>
    <property type="match status" value="1"/>
</dbReference>
<dbReference type="Pfam" id="PF01612">
    <property type="entry name" value="DNA_pol_A_exo1"/>
    <property type="match status" value="1"/>
</dbReference>
<protein>
    <recommendedName>
        <fullName evidence="1">3'-5' exonuclease domain-containing protein</fullName>
    </recommendedName>
</protein>
<dbReference type="PANTHER" id="PTHR43040">
    <property type="entry name" value="RIBONUCLEASE D"/>
    <property type="match status" value="1"/>
</dbReference>
<dbReference type="InterPro" id="IPR012337">
    <property type="entry name" value="RNaseH-like_sf"/>
</dbReference>
<dbReference type="Gene3D" id="3.30.420.10">
    <property type="entry name" value="Ribonuclease H-like superfamily/Ribonuclease H"/>
    <property type="match status" value="1"/>
</dbReference>
<keyword evidence="3" id="KW-1185">Reference proteome</keyword>
<gene>
    <name evidence="2" type="ORF">P168DRAFT_315361</name>
</gene>
<accession>A0A2I1DHK3</accession>
<sequence length="248" mass="27834">MTDPSPKIVDRTAAIGELVELLKDVPNNPPSIYVDLEGVNLCRHGSISIMQIFSLPQNEVYLIDVHTLGQEAFLHPSTSGHTLKGILEDERIHKAFFDVRNDSDALYAHFGVHLAGIQDLQLFELATRSGSRRFINGLSRCIQHDAGLTLFEARMWKDIKEDGRQLFAPERGGSYEVFNSRPLSETIIKYCAQDVRILPKLWAVYNGRLGWRGREKIEVATRDRINVCFQAGYTGVGRHMAQSPSGLA</sequence>
<dbReference type="RefSeq" id="XP_024697947.1">
    <property type="nucleotide sequence ID" value="XM_024839895.1"/>
</dbReference>
<dbReference type="GO" id="GO:0006139">
    <property type="term" value="P:nucleobase-containing compound metabolic process"/>
    <property type="evidence" value="ECO:0007669"/>
    <property type="project" value="InterPro"/>
</dbReference>
<dbReference type="Proteomes" id="UP000234254">
    <property type="component" value="Unassembled WGS sequence"/>
</dbReference>
<dbReference type="InterPro" id="IPR002562">
    <property type="entry name" value="3'-5'_exonuclease_dom"/>
</dbReference>
<dbReference type="OrthoDB" id="26838at2759"/>
<dbReference type="GO" id="GO:0008408">
    <property type="term" value="F:3'-5' exonuclease activity"/>
    <property type="evidence" value="ECO:0007669"/>
    <property type="project" value="InterPro"/>
</dbReference>
<dbReference type="GeneID" id="36547419"/>
<reference evidence="2" key="1">
    <citation type="submission" date="2016-12" db="EMBL/GenBank/DDBJ databases">
        <title>The genomes of Aspergillus section Nigri reveals drivers in fungal speciation.</title>
        <authorList>
            <consortium name="DOE Joint Genome Institute"/>
            <person name="Vesth T.C."/>
            <person name="Nybo J."/>
            <person name="Theobald S."/>
            <person name="Brandl J."/>
            <person name="Frisvad J.C."/>
            <person name="Nielsen K.F."/>
            <person name="Lyhne E.K."/>
            <person name="Kogle M.E."/>
            <person name="Kuo A."/>
            <person name="Riley R."/>
            <person name="Clum A."/>
            <person name="Nolan M."/>
            <person name="Lipzen A."/>
            <person name="Salamov A."/>
            <person name="Henrissat B."/>
            <person name="Wiebenga A."/>
            <person name="De vries R.P."/>
            <person name="Grigoriev I.V."/>
            <person name="Mortensen U.H."/>
            <person name="Andersen M.R."/>
            <person name="Baker S.E."/>
        </authorList>
    </citation>
    <scope>NUCLEOTIDE SEQUENCE</scope>
    <source>
        <strain evidence="2">IBT 28561</strain>
    </source>
</reference>
<organism evidence="2 3">
    <name type="scientific">Aspergillus campestris (strain IBT 28561)</name>
    <dbReference type="NCBI Taxonomy" id="1392248"/>
    <lineage>
        <taxon>Eukaryota</taxon>
        <taxon>Fungi</taxon>
        <taxon>Dikarya</taxon>
        <taxon>Ascomycota</taxon>
        <taxon>Pezizomycotina</taxon>
        <taxon>Eurotiomycetes</taxon>
        <taxon>Eurotiomycetidae</taxon>
        <taxon>Eurotiales</taxon>
        <taxon>Aspergillaceae</taxon>
        <taxon>Aspergillus</taxon>
        <taxon>Aspergillus subgen. Circumdati</taxon>
    </lineage>
</organism>
<feature type="domain" description="3'-5' exonuclease" evidence="1">
    <location>
        <begin position="6"/>
        <end position="210"/>
    </location>
</feature>
<evidence type="ECO:0000313" key="2">
    <source>
        <dbReference type="EMBL" id="PKY09353.1"/>
    </source>
</evidence>
<dbReference type="VEuPathDB" id="FungiDB:P168DRAFT_315361"/>
<dbReference type="EMBL" id="MSFM01000001">
    <property type="protein sequence ID" value="PKY09353.1"/>
    <property type="molecule type" value="Genomic_DNA"/>
</dbReference>
<proteinExistence type="predicted"/>
<dbReference type="PANTHER" id="PTHR43040:SF1">
    <property type="entry name" value="RIBONUCLEASE D"/>
    <property type="match status" value="1"/>
</dbReference>
<dbReference type="GO" id="GO:0003676">
    <property type="term" value="F:nucleic acid binding"/>
    <property type="evidence" value="ECO:0007669"/>
    <property type="project" value="InterPro"/>
</dbReference>
<comment type="caution">
    <text evidence="2">The sequence shown here is derived from an EMBL/GenBank/DDBJ whole genome shotgun (WGS) entry which is preliminary data.</text>
</comment>
<evidence type="ECO:0000313" key="3">
    <source>
        <dbReference type="Proteomes" id="UP000234254"/>
    </source>
</evidence>
<dbReference type="InterPro" id="IPR036397">
    <property type="entry name" value="RNaseH_sf"/>
</dbReference>
<dbReference type="AlphaFoldDB" id="A0A2I1DHK3"/>
<evidence type="ECO:0000259" key="1">
    <source>
        <dbReference type="SMART" id="SM00474"/>
    </source>
</evidence>
<name>A0A2I1DHK3_ASPC2</name>
<dbReference type="SUPFAM" id="SSF53098">
    <property type="entry name" value="Ribonuclease H-like"/>
    <property type="match status" value="1"/>
</dbReference>